<dbReference type="InterPro" id="IPR011990">
    <property type="entry name" value="TPR-like_helical_dom_sf"/>
</dbReference>
<comment type="caution">
    <text evidence="3">The sequence shown here is derived from an EMBL/GenBank/DDBJ whole genome shotgun (WGS) entry which is preliminary data.</text>
</comment>
<feature type="compositionally biased region" description="Low complexity" evidence="1">
    <location>
        <begin position="1310"/>
        <end position="1324"/>
    </location>
</feature>
<dbReference type="SUPFAM" id="SSF48452">
    <property type="entry name" value="TPR-like"/>
    <property type="match status" value="1"/>
</dbReference>
<keyword evidence="4" id="KW-1185">Reference proteome</keyword>
<sequence>MSAITRTQIPKPANFQDFERRCAVWWEHRLNDRNLQRWGRNGQRQNGVDIHGIMDGDIRKGVGIQCKLKDGHAELTEAEVKKEFKEALSFRPKLKEFHILTTSPTDTKLQRLALELSVEQQEQGNDIRFLVWGWNTISDEVGRHQETLLAFDESYGVFGRQQQETLNTQTTILTETREGVQTIVSLLQMGKGTVDSTVEIALAVEKHLDAEIDGYRDANNGGQRVAALGHFMRLLERVGDTASGRILFRIKANIGACNLNLGDDEAAIKWLLEAYDHAPSEPKAISNKALALLLQENFDEVLEMGRQNLESQVADPMLSSHVIQAARFGGFEGDPLALVPEKDRDTEGVVIALALYQRGRRDNAWRTTSWDAADRFPKEARARQLGAEATLDEVIGESGLMSHAAVTFADRARLEEVARVLRELWEHEKEAEGRFDEADIALCGNLVLAYRALGDFVSAMDTLKYALSLSEIDDEFILRASVTAMEAGDPLLEELLPRMADGEVKNLLTVQNAVTKGDWGRLADRDPSDDRYPESEVLVCQTAVRLAKLWKTPGNECAAALTRIVADVEGDVRSSVLVAQFCGTKGSPSLAETAWKNALSLIRDDTHISSRTMAAMYAVKHGLWSDAANLMYGHVALDQDGEELRALSSALVQERPIKQRAVDFFTALPSEIRTLPRYRYMEGLMEFNRGDLPAAEAIFRSTLSVAPDLQVLGMTVMALRRQNREPEISALLDHFNVEELDGTPIEKMTIAHEMRRAGREAEALDFAYPVLRENPNDPEVNVAYAILVFSMQNFGDLIAAPTVTNGTWVRLSGSQEKDFEFVVEEGANDPKGGYLALTHPLVAAAAGKAAGDTITMPQQFGDDITWTIAEIKHRYLYAFHDVLANFQTKFPDAHGMFSVSIKDDDLSSVIEQVRLLSERGEKAINLHVKSGLPIQLAAGLFNENPIAFALGIRDTEYDVRCCQGIEYERTAAFEIIAKSGRSGVVMDAHAAWTAATLDILDLIFSLLGPIYIPQSGRDDLLAFRGFDEFHTAPTMTLVHRNGETYRQEHTPEAIEARNQYVSQQLEKIEKSCAVVPAIAPNQLSALEDMILEKCGDRVMDAIFLCTGDRILISDDLAYRQFAAQTVQAKSTWLQAVLLYARETGEISEERYAEAVINLAYARHSPVAVDARLLKTVVEQDPSGELRTLEAVARYIGNANADYGSHIGVVRDFIIASALDRDMDRLRRQRAISILVRNLIRRTGEKWHWAMERLTDGLPPADREYLHQWMKGHFLNPWQVYGLRRAIKSYVLREVLARVKGNAETTSVRELPGPSVPVLSGGPSPHTAAAGRTPLISKRKRRRRKR</sequence>
<dbReference type="Proteomes" id="UP000574761">
    <property type="component" value="Unassembled WGS sequence"/>
</dbReference>
<accession>A0A7W6DDE9</accession>
<dbReference type="SMART" id="SM00028">
    <property type="entry name" value="TPR"/>
    <property type="match status" value="4"/>
</dbReference>
<evidence type="ECO:0000259" key="2">
    <source>
        <dbReference type="Pfam" id="PF20698"/>
    </source>
</evidence>
<dbReference type="Gene3D" id="1.25.40.10">
    <property type="entry name" value="Tetratricopeptide repeat domain"/>
    <property type="match status" value="2"/>
</dbReference>
<evidence type="ECO:0000313" key="4">
    <source>
        <dbReference type="Proteomes" id="UP000574761"/>
    </source>
</evidence>
<feature type="compositionally biased region" description="Basic residues" evidence="1">
    <location>
        <begin position="1336"/>
        <end position="1345"/>
    </location>
</feature>
<feature type="domain" description="PIN" evidence="2">
    <location>
        <begin position="985"/>
        <end position="1123"/>
    </location>
</feature>
<gene>
    <name evidence="3" type="ORF">GGQ64_003850</name>
</gene>
<feature type="region of interest" description="Disordered" evidence="1">
    <location>
        <begin position="1302"/>
        <end position="1345"/>
    </location>
</feature>
<proteinExistence type="predicted"/>
<dbReference type="RefSeq" id="WP_183806882.1">
    <property type="nucleotide sequence ID" value="NZ_JACIEE010000008.1"/>
</dbReference>
<dbReference type="EMBL" id="JACIEE010000008">
    <property type="protein sequence ID" value="MBB3978615.1"/>
    <property type="molecule type" value="Genomic_DNA"/>
</dbReference>
<organism evidence="3 4">
    <name type="scientific">Mycoplana azooxidifex</name>
    <dbReference type="NCBI Taxonomy" id="1636188"/>
    <lineage>
        <taxon>Bacteria</taxon>
        <taxon>Pseudomonadati</taxon>
        <taxon>Pseudomonadota</taxon>
        <taxon>Alphaproteobacteria</taxon>
        <taxon>Hyphomicrobiales</taxon>
        <taxon>Rhizobiaceae</taxon>
        <taxon>Mycoplana</taxon>
    </lineage>
</organism>
<protein>
    <submittedName>
        <fullName evidence="3">Tetratricopeptide (TPR) repeat protein</fullName>
    </submittedName>
</protein>
<reference evidence="3 4" key="1">
    <citation type="submission" date="2020-08" db="EMBL/GenBank/DDBJ databases">
        <title>Genomic Encyclopedia of Type Strains, Phase IV (KMG-IV): sequencing the most valuable type-strain genomes for metagenomic binning, comparative biology and taxonomic classification.</title>
        <authorList>
            <person name="Goeker M."/>
        </authorList>
    </citation>
    <scope>NUCLEOTIDE SEQUENCE [LARGE SCALE GENOMIC DNA]</scope>
    <source>
        <strain evidence="3 4">DSM 100211</strain>
    </source>
</reference>
<evidence type="ECO:0000313" key="3">
    <source>
        <dbReference type="EMBL" id="MBB3978615.1"/>
    </source>
</evidence>
<evidence type="ECO:0000256" key="1">
    <source>
        <dbReference type="SAM" id="MobiDB-lite"/>
    </source>
</evidence>
<dbReference type="Pfam" id="PF20698">
    <property type="entry name" value="PIN-TPR-GreABC"/>
    <property type="match status" value="1"/>
</dbReference>
<name>A0A7W6DDE9_9HYPH</name>
<dbReference type="InterPro" id="IPR019734">
    <property type="entry name" value="TPR_rpt"/>
</dbReference>
<dbReference type="InterPro" id="IPR048987">
    <property type="entry name" value="PIN-TPR-GreABC"/>
</dbReference>